<keyword evidence="2 7" id="KW-0813">Transport</keyword>
<dbReference type="NCBIfam" id="TIGR01097">
    <property type="entry name" value="PhnE"/>
    <property type="match status" value="1"/>
</dbReference>
<evidence type="ECO:0000256" key="1">
    <source>
        <dbReference type="ARBA" id="ARBA00004651"/>
    </source>
</evidence>
<dbReference type="Pfam" id="PF00528">
    <property type="entry name" value="BPD_transp_1"/>
    <property type="match status" value="1"/>
</dbReference>
<evidence type="ECO:0000256" key="2">
    <source>
        <dbReference type="ARBA" id="ARBA00022448"/>
    </source>
</evidence>
<dbReference type="GO" id="GO:0015416">
    <property type="term" value="F:ABC-type phosphonate transporter activity"/>
    <property type="evidence" value="ECO:0007669"/>
    <property type="project" value="InterPro"/>
</dbReference>
<dbReference type="EMBL" id="JAUSUV010000005">
    <property type="protein sequence ID" value="MDQ0417190.1"/>
    <property type="molecule type" value="Genomic_DNA"/>
</dbReference>
<name>A0AAJ1WS13_9BACL</name>
<dbReference type="InterPro" id="IPR000515">
    <property type="entry name" value="MetI-like"/>
</dbReference>
<keyword evidence="6 7" id="KW-0472">Membrane</keyword>
<organism evidence="9 10">
    <name type="scientific">Croceifilum oryzae</name>
    <dbReference type="NCBI Taxonomy" id="1553429"/>
    <lineage>
        <taxon>Bacteria</taxon>
        <taxon>Bacillati</taxon>
        <taxon>Bacillota</taxon>
        <taxon>Bacilli</taxon>
        <taxon>Bacillales</taxon>
        <taxon>Thermoactinomycetaceae</taxon>
        <taxon>Croceifilum</taxon>
    </lineage>
</organism>
<accession>A0AAJ1WS13</accession>
<feature type="transmembrane region" description="Helical" evidence="7">
    <location>
        <begin position="77"/>
        <end position="100"/>
    </location>
</feature>
<dbReference type="Proteomes" id="UP001238450">
    <property type="component" value="Unassembled WGS sequence"/>
</dbReference>
<proteinExistence type="inferred from homology"/>
<dbReference type="RefSeq" id="WP_307252047.1">
    <property type="nucleotide sequence ID" value="NZ_JAUSUV010000005.1"/>
</dbReference>
<reference evidence="9 10" key="1">
    <citation type="submission" date="2023-07" db="EMBL/GenBank/DDBJ databases">
        <title>Genomic Encyclopedia of Type Strains, Phase IV (KMG-IV): sequencing the most valuable type-strain genomes for metagenomic binning, comparative biology and taxonomic classification.</title>
        <authorList>
            <person name="Goeker M."/>
        </authorList>
    </citation>
    <scope>NUCLEOTIDE SEQUENCE [LARGE SCALE GENOMIC DNA]</scope>
    <source>
        <strain evidence="9 10">DSM 46876</strain>
    </source>
</reference>
<dbReference type="PANTHER" id="PTHR30043">
    <property type="entry name" value="PHOSPHONATES TRANSPORT SYSTEM PERMEASE PROTEIN"/>
    <property type="match status" value="1"/>
</dbReference>
<comment type="similarity">
    <text evidence="7">Belongs to the binding-protein-dependent transport system permease family.</text>
</comment>
<feature type="transmembrane region" description="Helical" evidence="7">
    <location>
        <begin position="121"/>
        <end position="145"/>
    </location>
</feature>
<evidence type="ECO:0000256" key="3">
    <source>
        <dbReference type="ARBA" id="ARBA00022475"/>
    </source>
</evidence>
<comment type="subcellular location">
    <subcellularLocation>
        <location evidence="1 7">Cell membrane</location>
        <topology evidence="1 7">Multi-pass membrane protein</topology>
    </subcellularLocation>
</comment>
<keyword evidence="4 7" id="KW-0812">Transmembrane</keyword>
<gene>
    <name evidence="9" type="ORF">J2Z48_001362</name>
</gene>
<dbReference type="CDD" id="cd06261">
    <property type="entry name" value="TM_PBP2"/>
    <property type="match status" value="1"/>
</dbReference>
<comment type="caution">
    <text evidence="9">The sequence shown here is derived from an EMBL/GenBank/DDBJ whole genome shotgun (WGS) entry which is preliminary data.</text>
</comment>
<evidence type="ECO:0000256" key="6">
    <source>
        <dbReference type="ARBA" id="ARBA00023136"/>
    </source>
</evidence>
<feature type="domain" description="ABC transmembrane type-1" evidence="8">
    <location>
        <begin position="70"/>
        <end position="252"/>
    </location>
</feature>
<evidence type="ECO:0000313" key="9">
    <source>
        <dbReference type="EMBL" id="MDQ0417190.1"/>
    </source>
</evidence>
<dbReference type="GO" id="GO:0005886">
    <property type="term" value="C:plasma membrane"/>
    <property type="evidence" value="ECO:0007669"/>
    <property type="project" value="UniProtKB-SubCell"/>
</dbReference>
<feature type="transmembrane region" description="Helical" evidence="7">
    <location>
        <begin position="178"/>
        <end position="197"/>
    </location>
</feature>
<dbReference type="InterPro" id="IPR035906">
    <property type="entry name" value="MetI-like_sf"/>
</dbReference>
<keyword evidence="10" id="KW-1185">Reference proteome</keyword>
<dbReference type="PANTHER" id="PTHR30043:SF1">
    <property type="entry name" value="ABC TRANSPORT SYSTEM PERMEASE PROTEIN P69"/>
    <property type="match status" value="1"/>
</dbReference>
<evidence type="ECO:0000259" key="8">
    <source>
        <dbReference type="PROSITE" id="PS50928"/>
    </source>
</evidence>
<evidence type="ECO:0000256" key="4">
    <source>
        <dbReference type="ARBA" id="ARBA00022692"/>
    </source>
</evidence>
<evidence type="ECO:0000313" key="10">
    <source>
        <dbReference type="Proteomes" id="UP001238450"/>
    </source>
</evidence>
<dbReference type="AlphaFoldDB" id="A0AAJ1WS13"/>
<evidence type="ECO:0000256" key="5">
    <source>
        <dbReference type="ARBA" id="ARBA00022989"/>
    </source>
</evidence>
<dbReference type="Gene3D" id="1.10.3720.10">
    <property type="entry name" value="MetI-like"/>
    <property type="match status" value="1"/>
</dbReference>
<keyword evidence="5 7" id="KW-1133">Transmembrane helix</keyword>
<dbReference type="SUPFAM" id="SSF161098">
    <property type="entry name" value="MetI-like"/>
    <property type="match status" value="1"/>
</dbReference>
<sequence length="260" mass="28750">MEQQMASLKKPRKTKHLLTAVLLFILFYASSVNTKAYIEDLISGLPNMQSILVKMASPDWSYFEPIITPVLDTIRMAFIGTLLGAILSIPVAFLAANNLFSKWVTIPARFILNIIRAIPELLIAALFVAIFGMGMIPGILAIAFFSMGIISKLLYESIETIDSGPLEAMTAVGSKKLVWIRFAVIPQVLASFTSYVLYTFEINVRAAAILGYVGAGGIGINYERVMGFLEYQKLSTIVLAMFVVVVIIDWISTKLRERLV</sequence>
<dbReference type="PROSITE" id="PS50928">
    <property type="entry name" value="ABC_TM1"/>
    <property type="match status" value="1"/>
</dbReference>
<feature type="transmembrane region" description="Helical" evidence="7">
    <location>
        <begin position="234"/>
        <end position="252"/>
    </location>
</feature>
<dbReference type="InterPro" id="IPR005769">
    <property type="entry name" value="PhnE/PtxC"/>
</dbReference>
<evidence type="ECO:0000256" key="7">
    <source>
        <dbReference type="RuleBase" id="RU363032"/>
    </source>
</evidence>
<protein>
    <submittedName>
        <fullName evidence="9">Phosphonate transport system permease protein</fullName>
    </submittedName>
</protein>
<keyword evidence="3" id="KW-1003">Cell membrane</keyword>